<name>A0A6C0CKX0_9ZZZZ</name>
<dbReference type="InterPro" id="IPR002877">
    <property type="entry name" value="RNA_MeTrfase_FtsJ_dom"/>
</dbReference>
<dbReference type="InterPro" id="IPR029063">
    <property type="entry name" value="SAM-dependent_MTases_sf"/>
</dbReference>
<dbReference type="GO" id="GO:0005634">
    <property type="term" value="C:nucleus"/>
    <property type="evidence" value="ECO:0007669"/>
    <property type="project" value="TreeGrafter"/>
</dbReference>
<dbReference type="GO" id="GO:0032259">
    <property type="term" value="P:methylation"/>
    <property type="evidence" value="ECO:0007669"/>
    <property type="project" value="InterPro"/>
</dbReference>
<dbReference type="Pfam" id="PF01728">
    <property type="entry name" value="FtsJ"/>
    <property type="match status" value="1"/>
</dbReference>
<protein>
    <recommendedName>
        <fullName evidence="1">Ribosomal RNA methyltransferase FtsJ domain-containing protein</fullName>
    </recommendedName>
</protein>
<dbReference type="PANTHER" id="PTHR16121:SF0">
    <property type="entry name" value="CAP-SPECIFIC MRNA (NUCLEOSIDE-2'-O-)-METHYLTRANSFERASE 1"/>
    <property type="match status" value="1"/>
</dbReference>
<sequence length="293" mass="33605">MEWCLEDEPSQTSPECESVKTALNLLKNEIPSVKLFSVASKFVNPGEYLKVEHRVISRAYFKMLEILKRYLSPNERVKALFLCEAPGAFQQATADWLKEKLLDWHAVTLPDSIKWTGDPSKVLFQDVITQPLPDALQVNLVTGDGGFEADPSNQEAENYTLFEAQMLRGFDRLMPEGTLVVKFFDMFEANTQALLIEMTRRFDKAYILKPWGSRICNSERYFIGVRKRLIPKPTSVSLARLQQIIVEFAKVQIEALEYAFKLAKTPGITEDILRHSTRTHLEIGKSFDRIIRK</sequence>
<reference evidence="2" key="1">
    <citation type="journal article" date="2020" name="Nature">
        <title>Giant virus diversity and host interactions through global metagenomics.</title>
        <authorList>
            <person name="Schulz F."/>
            <person name="Roux S."/>
            <person name="Paez-Espino D."/>
            <person name="Jungbluth S."/>
            <person name="Walsh D.A."/>
            <person name="Denef V.J."/>
            <person name="McMahon K.D."/>
            <person name="Konstantinidis K.T."/>
            <person name="Eloe-Fadrosh E.A."/>
            <person name="Kyrpides N.C."/>
            <person name="Woyke T."/>
        </authorList>
    </citation>
    <scope>NUCLEOTIDE SEQUENCE</scope>
    <source>
        <strain evidence="2">GVMAG-M-3300021354-14</strain>
    </source>
</reference>
<dbReference type="PANTHER" id="PTHR16121">
    <property type="entry name" value="CAP-SPECIFIC MRNA (NUCLEOSIDE-2'-O-)-METHYLTRANSFERASE 1-RELATED"/>
    <property type="match status" value="1"/>
</dbReference>
<accession>A0A6C0CKX0</accession>
<dbReference type="InterPro" id="IPR050851">
    <property type="entry name" value="mRNA_Cap_2O-Ribose_MeTrfase"/>
</dbReference>
<proteinExistence type="predicted"/>
<evidence type="ECO:0000313" key="2">
    <source>
        <dbReference type="EMBL" id="QHT05111.1"/>
    </source>
</evidence>
<dbReference type="EMBL" id="MN739449">
    <property type="protein sequence ID" value="QHT05111.1"/>
    <property type="molecule type" value="Genomic_DNA"/>
</dbReference>
<dbReference type="Gene3D" id="3.40.50.150">
    <property type="entry name" value="Vaccinia Virus protein VP39"/>
    <property type="match status" value="1"/>
</dbReference>
<dbReference type="GO" id="GO:0005737">
    <property type="term" value="C:cytoplasm"/>
    <property type="evidence" value="ECO:0007669"/>
    <property type="project" value="TreeGrafter"/>
</dbReference>
<evidence type="ECO:0000259" key="1">
    <source>
        <dbReference type="Pfam" id="PF01728"/>
    </source>
</evidence>
<dbReference type="SUPFAM" id="SSF53335">
    <property type="entry name" value="S-adenosyl-L-methionine-dependent methyltransferases"/>
    <property type="match status" value="1"/>
</dbReference>
<dbReference type="GO" id="GO:0004483">
    <property type="term" value="F:methyltransferase cap1 activity"/>
    <property type="evidence" value="ECO:0007669"/>
    <property type="project" value="UniProtKB-ARBA"/>
</dbReference>
<feature type="domain" description="Ribosomal RNA methyltransferase FtsJ" evidence="1">
    <location>
        <begin position="56"/>
        <end position="226"/>
    </location>
</feature>
<dbReference type="AlphaFoldDB" id="A0A6C0CKX0"/>
<dbReference type="GO" id="GO:0006370">
    <property type="term" value="P:7-methylguanosine mRNA capping"/>
    <property type="evidence" value="ECO:0007669"/>
    <property type="project" value="TreeGrafter"/>
</dbReference>
<organism evidence="2">
    <name type="scientific">viral metagenome</name>
    <dbReference type="NCBI Taxonomy" id="1070528"/>
    <lineage>
        <taxon>unclassified sequences</taxon>
        <taxon>metagenomes</taxon>
        <taxon>organismal metagenomes</taxon>
    </lineage>
</organism>